<feature type="region of interest" description="Disordered" evidence="1">
    <location>
        <begin position="1"/>
        <end position="100"/>
    </location>
</feature>
<feature type="compositionally biased region" description="Basic residues" evidence="1">
    <location>
        <begin position="65"/>
        <end position="84"/>
    </location>
</feature>
<keyword evidence="3" id="KW-1185">Reference proteome</keyword>
<sequence length="217" mass="23482">MQRPQAREPDRRSRPPSRSARTRPAAACRRASTRERPANQQLTRPTRATHAPDATAPPAPPQPAQHHRSPHLVHRPSTRRRARHSPQAQSASGASGRVAVPCSGRLEAQKYGDVGDLVRLDRRRHPRQRHRGAEGDGAGRAEPLVVAPDRALAASLYRARSGGAVVPRAPGAALYLARPGWRRRTERPGWSPSGGGLATRRGGCLARVWVGNPAQPG</sequence>
<feature type="compositionally biased region" description="Low complexity" evidence="1">
    <location>
        <begin position="43"/>
        <end position="54"/>
    </location>
</feature>
<comment type="caution">
    <text evidence="2">The sequence shown here is derived from an EMBL/GenBank/DDBJ whole genome shotgun (WGS) entry which is preliminary data.</text>
</comment>
<name>A0ABY2BG15_9ACTN</name>
<protein>
    <submittedName>
        <fullName evidence="2">Uncharacterized protein</fullName>
    </submittedName>
</protein>
<reference evidence="2 3" key="1">
    <citation type="journal article" date="2015" name="Stand. Genomic Sci.">
        <title>Genomic Encyclopedia of Bacterial and Archaeal Type Strains, Phase III: the genomes of soil and plant-associated and newly described type strains.</title>
        <authorList>
            <person name="Whitman W.B."/>
            <person name="Woyke T."/>
            <person name="Klenk H.P."/>
            <person name="Zhou Y."/>
            <person name="Lilburn T.G."/>
            <person name="Beck B.J."/>
            <person name="De Vos P."/>
            <person name="Vandamme P."/>
            <person name="Eisen J.A."/>
            <person name="Garrity G."/>
            <person name="Hugenholtz P."/>
            <person name="Kyrpides N.C."/>
        </authorList>
    </citation>
    <scope>NUCLEOTIDE SEQUENCE [LARGE SCALE GENOMIC DNA]</scope>
    <source>
        <strain evidence="2 3">VKM Ac-2538</strain>
    </source>
</reference>
<feature type="region of interest" description="Disordered" evidence="1">
    <location>
        <begin position="117"/>
        <end position="140"/>
    </location>
</feature>
<feature type="compositionally biased region" description="Low complexity" evidence="1">
    <location>
        <begin position="16"/>
        <end position="30"/>
    </location>
</feature>
<proteinExistence type="predicted"/>
<dbReference type="EMBL" id="SLWM01000011">
    <property type="protein sequence ID" value="TCO18955.1"/>
    <property type="molecule type" value="Genomic_DNA"/>
</dbReference>
<feature type="compositionally biased region" description="Basic residues" evidence="1">
    <location>
        <begin position="121"/>
        <end position="130"/>
    </location>
</feature>
<accession>A0ABY2BG15</accession>
<evidence type="ECO:0000256" key="1">
    <source>
        <dbReference type="SAM" id="MobiDB-lite"/>
    </source>
</evidence>
<evidence type="ECO:0000313" key="3">
    <source>
        <dbReference type="Proteomes" id="UP000295818"/>
    </source>
</evidence>
<feature type="compositionally biased region" description="Low complexity" evidence="1">
    <location>
        <begin position="85"/>
        <end position="100"/>
    </location>
</feature>
<organism evidence="2 3">
    <name type="scientific">Kribbella orskensis</name>
    <dbReference type="NCBI Taxonomy" id="2512216"/>
    <lineage>
        <taxon>Bacteria</taxon>
        <taxon>Bacillati</taxon>
        <taxon>Actinomycetota</taxon>
        <taxon>Actinomycetes</taxon>
        <taxon>Propionibacteriales</taxon>
        <taxon>Kribbellaceae</taxon>
        <taxon>Kribbella</taxon>
    </lineage>
</organism>
<dbReference type="Proteomes" id="UP000295818">
    <property type="component" value="Unassembled WGS sequence"/>
</dbReference>
<gene>
    <name evidence="2" type="ORF">EV644_111193</name>
</gene>
<feature type="compositionally biased region" description="Basic and acidic residues" evidence="1">
    <location>
        <begin position="1"/>
        <end position="13"/>
    </location>
</feature>
<evidence type="ECO:0000313" key="2">
    <source>
        <dbReference type="EMBL" id="TCO18955.1"/>
    </source>
</evidence>